<accession>A0A6G1WHI4</accession>
<comment type="caution">
    <text evidence="1">The sequence shown here is derived from an EMBL/GenBank/DDBJ whole genome shotgun (WGS) entry which is preliminary data.</text>
</comment>
<dbReference type="EMBL" id="WISB01000046">
    <property type="protein sequence ID" value="MQW69085.1"/>
    <property type="molecule type" value="Genomic_DNA"/>
</dbReference>
<gene>
    <name evidence="1" type="ORF">GHJ91_07830</name>
    <name evidence="2" type="ORF">GHJ91_26880</name>
</gene>
<proteinExistence type="predicted"/>
<evidence type="ECO:0000313" key="2">
    <source>
        <dbReference type="EMBL" id="MQW72633.1"/>
    </source>
</evidence>
<name>A0A6G1WHI4_9HYPH</name>
<evidence type="ECO:0000313" key="1">
    <source>
        <dbReference type="EMBL" id="MQW69085.1"/>
    </source>
</evidence>
<organism evidence="1">
    <name type="scientific">Sinorhizobium medicae</name>
    <dbReference type="NCBI Taxonomy" id="110321"/>
    <lineage>
        <taxon>Bacteria</taxon>
        <taxon>Pseudomonadati</taxon>
        <taxon>Pseudomonadota</taxon>
        <taxon>Alphaproteobacteria</taxon>
        <taxon>Hyphomicrobiales</taxon>
        <taxon>Rhizobiaceae</taxon>
        <taxon>Sinorhizobium/Ensifer group</taxon>
        <taxon>Sinorhizobium</taxon>
    </lineage>
</organism>
<dbReference type="AlphaFoldDB" id="A0A6G1WHI4"/>
<sequence>MSSRATGRASRAIILVVGARERSDELDRPAWTLRRGLPMEDSGIDAGHMDEFDLLDAQMTSGIPLCSGRSSAPQACPAPLSRQNH</sequence>
<dbReference type="EMBL" id="WISB01000163">
    <property type="protein sequence ID" value="MQW72633.1"/>
    <property type="molecule type" value="Genomic_DNA"/>
</dbReference>
<reference evidence="1" key="1">
    <citation type="journal article" date="2013" name="Genome Biol.">
        <title>Comparative genomics of the core and accessory genomes of 48 Sinorhizobium strains comprising five genospecies.</title>
        <authorList>
            <person name="Sugawara M."/>
            <person name="Epstein B."/>
            <person name="Badgley B.D."/>
            <person name="Unno T."/>
            <person name="Xu L."/>
            <person name="Reese J."/>
            <person name="Gyaneshwar P."/>
            <person name="Denny R."/>
            <person name="Mudge J."/>
            <person name="Bharti A.K."/>
            <person name="Farmer A.D."/>
            <person name="May G.D."/>
            <person name="Woodward J.E."/>
            <person name="Medigue C."/>
            <person name="Vallenet D."/>
            <person name="Lajus A."/>
            <person name="Rouy Z."/>
            <person name="Martinez-Vaz B."/>
            <person name="Tiffin P."/>
            <person name="Young N.D."/>
            <person name="Sadowsky M.J."/>
        </authorList>
    </citation>
    <scope>NUCLEOTIDE SEQUENCE</scope>
    <source>
        <strain evidence="1">M1</strain>
    </source>
</reference>
<protein>
    <submittedName>
        <fullName evidence="1">Uncharacterized protein</fullName>
    </submittedName>
</protein>